<evidence type="ECO:0008006" key="7">
    <source>
        <dbReference type="Google" id="ProtNLM"/>
    </source>
</evidence>
<dbReference type="GO" id="GO:0007018">
    <property type="term" value="P:microtubule-based movement"/>
    <property type="evidence" value="ECO:0007669"/>
    <property type="project" value="InterPro"/>
</dbReference>
<keyword evidence="6" id="KW-1185">Reference proteome</keyword>
<gene>
    <name evidence="5" type="ORF">Celaphus_00009128</name>
</gene>
<dbReference type="GO" id="GO:0008569">
    <property type="term" value="F:minus-end-directed microtubule motor activity"/>
    <property type="evidence" value="ECO:0007669"/>
    <property type="project" value="InterPro"/>
</dbReference>
<protein>
    <recommendedName>
        <fullName evidence="7">Dynein heavy chain domain-containing protein 1</fullName>
    </recommendedName>
</protein>
<accession>A0A212DI88</accession>
<dbReference type="InterPro" id="IPR043160">
    <property type="entry name" value="Dynein_C_barrel"/>
</dbReference>
<reference evidence="5 6" key="1">
    <citation type="journal article" date="2018" name="Mol. Genet. Genomics">
        <title>The red deer Cervus elaphus genome CerEla1.0: sequencing, annotating, genes, and chromosomes.</title>
        <authorList>
            <person name="Bana N.A."/>
            <person name="Nyiri A."/>
            <person name="Nagy J."/>
            <person name="Frank K."/>
            <person name="Nagy T."/>
            <person name="Steger V."/>
            <person name="Schiller M."/>
            <person name="Lakatos P."/>
            <person name="Sugar L."/>
            <person name="Horn P."/>
            <person name="Barta E."/>
            <person name="Orosz L."/>
        </authorList>
    </citation>
    <scope>NUCLEOTIDE SEQUENCE [LARGE SCALE GENOMIC DNA]</scope>
    <source>
        <strain evidence="5">Hungarian</strain>
    </source>
</reference>
<keyword evidence="1" id="KW-0175">Coiled coil</keyword>
<dbReference type="PANTHER" id="PTHR45703">
    <property type="entry name" value="DYNEIN HEAVY CHAIN"/>
    <property type="match status" value="1"/>
</dbReference>
<dbReference type="InterPro" id="IPR004273">
    <property type="entry name" value="Dynein_heavy_D6_P-loop"/>
</dbReference>
<dbReference type="GO" id="GO:0030286">
    <property type="term" value="C:dynein complex"/>
    <property type="evidence" value="ECO:0007669"/>
    <property type="project" value="InterPro"/>
</dbReference>
<organism evidence="5 6">
    <name type="scientific">Cervus elaphus hippelaphus</name>
    <name type="common">European red deer</name>
    <dbReference type="NCBI Taxonomy" id="46360"/>
    <lineage>
        <taxon>Eukaryota</taxon>
        <taxon>Metazoa</taxon>
        <taxon>Chordata</taxon>
        <taxon>Craniata</taxon>
        <taxon>Vertebrata</taxon>
        <taxon>Euteleostomi</taxon>
        <taxon>Mammalia</taxon>
        <taxon>Eutheria</taxon>
        <taxon>Laurasiatheria</taxon>
        <taxon>Artiodactyla</taxon>
        <taxon>Ruminantia</taxon>
        <taxon>Pecora</taxon>
        <taxon>Cervidae</taxon>
        <taxon>Cervinae</taxon>
        <taxon>Cervus</taxon>
    </lineage>
</organism>
<feature type="coiled-coil region" evidence="1">
    <location>
        <begin position="603"/>
        <end position="630"/>
    </location>
</feature>
<dbReference type="GO" id="GO:0051959">
    <property type="term" value="F:dynein light intermediate chain binding"/>
    <property type="evidence" value="ECO:0007669"/>
    <property type="project" value="InterPro"/>
</dbReference>
<comment type="caution">
    <text evidence="5">The sequence shown here is derived from an EMBL/GenBank/DDBJ whole genome shotgun (WGS) entry which is preliminary data.</text>
</comment>
<evidence type="ECO:0000259" key="4">
    <source>
        <dbReference type="Pfam" id="PF18199"/>
    </source>
</evidence>
<proteinExistence type="predicted"/>
<feature type="domain" description="Dynein heavy chain C-terminal" evidence="4">
    <location>
        <begin position="575"/>
        <end position="907"/>
    </location>
</feature>
<evidence type="ECO:0000256" key="2">
    <source>
        <dbReference type="SAM" id="MobiDB-lite"/>
    </source>
</evidence>
<dbReference type="InterPro" id="IPR026983">
    <property type="entry name" value="DHC"/>
</dbReference>
<dbReference type="Gene3D" id="3.40.50.300">
    <property type="entry name" value="P-loop containing nucleotide triphosphate hydrolases"/>
    <property type="match status" value="1"/>
</dbReference>
<dbReference type="EMBL" id="MKHE01000001">
    <property type="protein sequence ID" value="OWK17854.1"/>
    <property type="molecule type" value="Genomic_DNA"/>
</dbReference>
<dbReference type="Gene3D" id="3.10.490.20">
    <property type="match status" value="1"/>
</dbReference>
<dbReference type="Proteomes" id="UP000242450">
    <property type="component" value="Chromosome 1"/>
</dbReference>
<evidence type="ECO:0000256" key="1">
    <source>
        <dbReference type="SAM" id="Coils"/>
    </source>
</evidence>
<dbReference type="OrthoDB" id="5986589at2759"/>
<dbReference type="Pfam" id="PF18199">
    <property type="entry name" value="Dynein_C"/>
    <property type="match status" value="1"/>
</dbReference>
<sequence>MLWEILCTERPELETHWWDLTVRFLDSWEAAGDVEGPRRQKPAKFLRDVVRAQAELCQLRAHLEDLEELKLKEVALWAPYRRVAWHGMTIIKALNSLQNLLPLFRMSPEDCLAATKRALNSIKGEIHRREEVTCRLLQLKRQLTHQLLGSTVATLGLTRVPLVAVLGALALLRVARKAPELERLALWPGLAVSPSTGCEKPAPGVARPAWLGLRTWQECEMLEVLPPFAGLCASLAGHASVWQAYLSLSSSVLGPAPGPGAHPLSLLQKLILWRVLRPECLVSTLATFTTSLLGRPLDENLSAHTIPFEHTQSTQPILILLPPPGHPTATLHHLTVIQKLAARHKQGKKHLKVIALGSETWDPVSIVISSLHKAMLRGEWLVLENCHLMPHWPKELLQPLLGLLDGAKAVLTQHSMPVFWDQSLELGHVLVDNMELVQQGFSVQPPSRVLPLLLLHGLLLHRQLYGMKLQAHRGHCNPSVAMRELAASVFYGGPVGDDKDREVLISLTRACLSSSSGNEAQPHTPQYLLATLMPSPELELDALEECKAEMHLLPSPPEPRICGLSVGSQTWLLRRQSRAILSALQRCSPTWVPAARGTSRRAETRLRQRLAQAKRRLESLQAQLTETTRQEESGVGFGELGLSAPLPLEGFLKMEVLELSQLVGALQRDLDCLLQQLKGAPPCAARRCAAVAQALWTGRLPPPWRPHAPAGPQPPWHWLRQLSRRGQLLVRYLGVGTQVPERIFHLSAFCHPRRLLLSLRWEATFTVVAPTSFLACKVSSSSQLPHKRQELISPLHFQVANSPHPTVPEMGLLLIGLQLHNAKWDPVAGALQDSSSSQPSPLPPVSVSAQALGANDLPPRGGLAVYSCPVYLEGPLGTTRLHRRKVVMHLPLPTKLSPATCIQRRVHSRAAPEPRSNACLRPSRPGQTKAVEALGEQTD</sequence>
<dbReference type="Pfam" id="PF03028">
    <property type="entry name" value="Dynein_heavy"/>
    <property type="match status" value="1"/>
</dbReference>
<dbReference type="InterPro" id="IPR041228">
    <property type="entry name" value="Dynein_C"/>
</dbReference>
<dbReference type="Gene3D" id="1.20.1270.280">
    <property type="match status" value="1"/>
</dbReference>
<evidence type="ECO:0000259" key="3">
    <source>
        <dbReference type="Pfam" id="PF03028"/>
    </source>
</evidence>
<dbReference type="InterPro" id="IPR027417">
    <property type="entry name" value="P-loop_NTPase"/>
</dbReference>
<feature type="non-terminal residue" evidence="5">
    <location>
        <position position="939"/>
    </location>
</feature>
<dbReference type="GO" id="GO:0045505">
    <property type="term" value="F:dynein intermediate chain binding"/>
    <property type="evidence" value="ECO:0007669"/>
    <property type="project" value="InterPro"/>
</dbReference>
<dbReference type="PANTHER" id="PTHR45703:SF36">
    <property type="entry name" value="DYNEIN HEAVY CHAIN, CYTOPLASMIC"/>
    <property type="match status" value="1"/>
</dbReference>
<evidence type="ECO:0000313" key="6">
    <source>
        <dbReference type="Proteomes" id="UP000242450"/>
    </source>
</evidence>
<evidence type="ECO:0000313" key="5">
    <source>
        <dbReference type="EMBL" id="OWK17854.1"/>
    </source>
</evidence>
<feature type="domain" description="Dynein heavy chain region D6 P-loop" evidence="3">
    <location>
        <begin position="314"/>
        <end position="398"/>
    </location>
</feature>
<dbReference type="AlphaFoldDB" id="A0A212DI88"/>
<name>A0A212DI88_CEREH</name>
<feature type="region of interest" description="Disordered" evidence="2">
    <location>
        <begin position="905"/>
        <end position="939"/>
    </location>
</feature>